<proteinExistence type="predicted"/>
<feature type="region of interest" description="Disordered" evidence="1">
    <location>
        <begin position="1"/>
        <end position="56"/>
    </location>
</feature>
<feature type="non-terminal residue" evidence="2">
    <location>
        <position position="77"/>
    </location>
</feature>
<reference evidence="2" key="1">
    <citation type="submission" date="2014-12" db="EMBL/GenBank/DDBJ databases">
        <title>Insight into the proteome of Arion vulgaris.</title>
        <authorList>
            <person name="Aradska J."/>
            <person name="Bulat T."/>
            <person name="Smidak R."/>
            <person name="Sarate P."/>
            <person name="Gangsoo J."/>
            <person name="Sialana F."/>
            <person name="Bilban M."/>
            <person name="Lubec G."/>
        </authorList>
    </citation>
    <scope>NUCLEOTIDE SEQUENCE</scope>
    <source>
        <tissue evidence="2">Skin</tissue>
    </source>
</reference>
<accession>A0A0B6Y736</accession>
<sequence length="77" mass="9046">NHYYTLSQENRTHEHIDTKHPKRSSSQRYSSVDGMSSKHRHRKSSPSPSGRTELRRKMVFVLHDEIKKSPSTTILEE</sequence>
<dbReference type="AlphaFoldDB" id="A0A0B6Y736"/>
<name>A0A0B6Y736_9EUPU</name>
<gene>
    <name evidence="2" type="primary">ORF14794</name>
</gene>
<feature type="non-terminal residue" evidence="2">
    <location>
        <position position="1"/>
    </location>
</feature>
<dbReference type="EMBL" id="HACG01005038">
    <property type="protein sequence ID" value="CEK51903.1"/>
    <property type="molecule type" value="Transcribed_RNA"/>
</dbReference>
<protein>
    <submittedName>
        <fullName evidence="2">Uncharacterized protein</fullName>
    </submittedName>
</protein>
<organism evidence="2">
    <name type="scientific">Arion vulgaris</name>
    <dbReference type="NCBI Taxonomy" id="1028688"/>
    <lineage>
        <taxon>Eukaryota</taxon>
        <taxon>Metazoa</taxon>
        <taxon>Spiralia</taxon>
        <taxon>Lophotrochozoa</taxon>
        <taxon>Mollusca</taxon>
        <taxon>Gastropoda</taxon>
        <taxon>Heterobranchia</taxon>
        <taxon>Euthyneura</taxon>
        <taxon>Panpulmonata</taxon>
        <taxon>Eupulmonata</taxon>
        <taxon>Stylommatophora</taxon>
        <taxon>Helicina</taxon>
        <taxon>Arionoidea</taxon>
        <taxon>Arionidae</taxon>
        <taxon>Arion</taxon>
    </lineage>
</organism>
<evidence type="ECO:0000313" key="2">
    <source>
        <dbReference type="EMBL" id="CEK51903.1"/>
    </source>
</evidence>
<feature type="compositionally biased region" description="Basic and acidic residues" evidence="1">
    <location>
        <begin position="10"/>
        <end position="19"/>
    </location>
</feature>
<evidence type="ECO:0000256" key="1">
    <source>
        <dbReference type="SAM" id="MobiDB-lite"/>
    </source>
</evidence>